<proteinExistence type="inferred from homology"/>
<dbReference type="GO" id="GO:0070971">
    <property type="term" value="C:endoplasmic reticulum exit site"/>
    <property type="evidence" value="ECO:0007669"/>
    <property type="project" value="TreeGrafter"/>
</dbReference>
<protein>
    <recommendedName>
        <fullName evidence="7">Sec16 Sec23-binding domain-containing protein</fullName>
    </recommendedName>
</protein>
<dbReference type="PANTHER" id="PTHR13402">
    <property type="entry name" value="RGPR-RELATED"/>
    <property type="match status" value="1"/>
</dbReference>
<comment type="similarity">
    <text evidence="2">Belongs to the SEC16 family.</text>
</comment>
<feature type="compositionally biased region" description="Low complexity" evidence="6">
    <location>
        <begin position="761"/>
        <end position="775"/>
    </location>
</feature>
<keyword evidence="3" id="KW-0813">Transport</keyword>
<feature type="domain" description="Sec16 Sec23-binding" evidence="7">
    <location>
        <begin position="261"/>
        <end position="572"/>
    </location>
</feature>
<keyword evidence="9" id="KW-1185">Reference proteome</keyword>
<evidence type="ECO:0000313" key="8">
    <source>
        <dbReference type="EMBL" id="KAK9828038.1"/>
    </source>
</evidence>
<evidence type="ECO:0000256" key="5">
    <source>
        <dbReference type="ARBA" id="ARBA00022892"/>
    </source>
</evidence>
<accession>A0AAW1R3F1</accession>
<keyword evidence="5" id="KW-0931">ER-Golgi transport</keyword>
<keyword evidence="4" id="KW-0256">Endoplasmic reticulum</keyword>
<evidence type="ECO:0000256" key="3">
    <source>
        <dbReference type="ARBA" id="ARBA00022448"/>
    </source>
</evidence>
<dbReference type="EMBL" id="JALJOU010000053">
    <property type="protein sequence ID" value="KAK9828038.1"/>
    <property type="molecule type" value="Genomic_DNA"/>
</dbReference>
<feature type="region of interest" description="Disordered" evidence="6">
    <location>
        <begin position="680"/>
        <end position="775"/>
    </location>
</feature>
<dbReference type="CDD" id="cd09233">
    <property type="entry name" value="ACE1-Sec16-like"/>
    <property type="match status" value="1"/>
</dbReference>
<evidence type="ECO:0000256" key="1">
    <source>
        <dbReference type="ARBA" id="ARBA00004240"/>
    </source>
</evidence>
<evidence type="ECO:0000256" key="4">
    <source>
        <dbReference type="ARBA" id="ARBA00022824"/>
    </source>
</evidence>
<evidence type="ECO:0000313" key="9">
    <source>
        <dbReference type="Proteomes" id="UP001445335"/>
    </source>
</evidence>
<evidence type="ECO:0000256" key="2">
    <source>
        <dbReference type="ARBA" id="ARBA00005927"/>
    </source>
</evidence>
<gene>
    <name evidence="8" type="ORF">WJX81_004015</name>
</gene>
<feature type="region of interest" description="Disordered" evidence="6">
    <location>
        <begin position="634"/>
        <end position="654"/>
    </location>
</feature>
<sequence>MQRASSEALSTGSAKRAAGADVDFFGDLPQPGSAVLHLGFANTAGDDSASFFDDFDALGTPRNAAAQPSTFGLGDEALRSPAGRPPCAAVAWGFGGRVVLLQPALGYGPAALGAPSSAGPAAGQLSRLHVRELVAHLSAAGGAPPGDSGGSLSDDLAALEAFPGPLTTHTPRDKVAACLSELECRAAAAEAAGGASSAGAAALWGALRIMACHGGALVTPPGARAAKGAERLEVQLAAAISPGGAAGSPAPGELAATAAAVQALLVGGQRTEALRVACEGQLWGPALLLARQLGEGAFVDTAAAMAAALGPPGAPLRTLTLVLAGRPDAALPPPRSAATTDSRLNLISNPEGPGSGLGDEAAAAAVLDDWRRNLAALAANRSPGDEVLLVRLGDRLWLERGMVAAAHLCYLLAGQAPAWLEPGARLCLPGGDHSACPRTFASTAALQAAEVAEWARSLGGAAQSRDPAAQAAVAAAAGALLPWKLVYAARLAEAGHPGRAAHYVASVQAALAGAGRLPGRLLIARALAGELEERIARHCAAHNISVQPAPAGSLVAALSGWLDKGINKLIGGSDLPGSGPAALAEADRRSASEPGSPRWMGRQHGRSNSSADVAGAAMLGKVPSLSSFLGGGGGGGGGGGAAANGSSGGASGKREAKLGEENKFFYDEELKCWRERGAAAPILAPPPPPPPAATAAEPPAAAPPTGSGEAEGVQRGGLPPPSSSGSGPDPDPATAAVRRSSVRGRYVDVFNAGASGPSSTPAPAVPLVPGAVAGG</sequence>
<comment type="caution">
    <text evidence="8">The sequence shown here is derived from an EMBL/GenBank/DDBJ whole genome shotgun (WGS) entry which is preliminary data.</text>
</comment>
<dbReference type="GO" id="GO:0070973">
    <property type="term" value="P:protein localization to endoplasmic reticulum exit site"/>
    <property type="evidence" value="ECO:0007669"/>
    <property type="project" value="TreeGrafter"/>
</dbReference>
<feature type="compositionally biased region" description="Gly residues" evidence="6">
    <location>
        <begin position="634"/>
        <end position="651"/>
    </location>
</feature>
<feature type="region of interest" description="Disordered" evidence="6">
    <location>
        <begin position="580"/>
        <end position="611"/>
    </location>
</feature>
<dbReference type="AlphaFoldDB" id="A0AAW1R3F1"/>
<evidence type="ECO:0000256" key="6">
    <source>
        <dbReference type="SAM" id="MobiDB-lite"/>
    </source>
</evidence>
<dbReference type="InterPro" id="IPR024298">
    <property type="entry name" value="Sec16_Sec23-bd"/>
</dbReference>
<dbReference type="GO" id="GO:0012507">
    <property type="term" value="C:ER to Golgi transport vesicle membrane"/>
    <property type="evidence" value="ECO:0007669"/>
    <property type="project" value="TreeGrafter"/>
</dbReference>
<dbReference type="GO" id="GO:0016192">
    <property type="term" value="P:vesicle-mediated transport"/>
    <property type="evidence" value="ECO:0007669"/>
    <property type="project" value="UniProtKB-KW"/>
</dbReference>
<organism evidence="8 9">
    <name type="scientific">Elliptochloris bilobata</name>
    <dbReference type="NCBI Taxonomy" id="381761"/>
    <lineage>
        <taxon>Eukaryota</taxon>
        <taxon>Viridiplantae</taxon>
        <taxon>Chlorophyta</taxon>
        <taxon>core chlorophytes</taxon>
        <taxon>Trebouxiophyceae</taxon>
        <taxon>Trebouxiophyceae incertae sedis</taxon>
        <taxon>Elliptochloris clade</taxon>
        <taxon>Elliptochloris</taxon>
    </lineage>
</organism>
<name>A0AAW1R3F1_9CHLO</name>
<feature type="compositionally biased region" description="Pro residues" evidence="6">
    <location>
        <begin position="683"/>
        <end position="692"/>
    </location>
</feature>
<dbReference type="Gene3D" id="1.25.40.1030">
    <property type="match status" value="1"/>
</dbReference>
<dbReference type="Pfam" id="PF12931">
    <property type="entry name" value="TPR_Sec16"/>
    <property type="match status" value="1"/>
</dbReference>
<dbReference type="GO" id="GO:0007030">
    <property type="term" value="P:Golgi organization"/>
    <property type="evidence" value="ECO:0007669"/>
    <property type="project" value="TreeGrafter"/>
</dbReference>
<dbReference type="PANTHER" id="PTHR13402:SF6">
    <property type="entry name" value="SECRETORY 16, ISOFORM I"/>
    <property type="match status" value="1"/>
</dbReference>
<reference evidence="8 9" key="1">
    <citation type="journal article" date="2024" name="Nat. Commun.">
        <title>Phylogenomics reveals the evolutionary origins of lichenization in chlorophyte algae.</title>
        <authorList>
            <person name="Puginier C."/>
            <person name="Libourel C."/>
            <person name="Otte J."/>
            <person name="Skaloud P."/>
            <person name="Haon M."/>
            <person name="Grisel S."/>
            <person name="Petersen M."/>
            <person name="Berrin J.G."/>
            <person name="Delaux P.M."/>
            <person name="Dal Grande F."/>
            <person name="Keller J."/>
        </authorList>
    </citation>
    <scope>NUCLEOTIDE SEQUENCE [LARGE SCALE GENOMIC DNA]</scope>
    <source>
        <strain evidence="8 9">SAG 245.80</strain>
    </source>
</reference>
<comment type="subcellular location">
    <subcellularLocation>
        <location evidence="1">Endoplasmic reticulum</location>
    </subcellularLocation>
</comment>
<evidence type="ECO:0000259" key="7">
    <source>
        <dbReference type="Pfam" id="PF12931"/>
    </source>
</evidence>
<dbReference type="Proteomes" id="UP001445335">
    <property type="component" value="Unassembled WGS sequence"/>
</dbReference>